<dbReference type="AlphaFoldDB" id="A0AAN7ZFZ9"/>
<dbReference type="PROSITE" id="PS51450">
    <property type="entry name" value="LRR"/>
    <property type="match status" value="1"/>
</dbReference>
<keyword evidence="1" id="KW-0433">Leucine-rich repeat</keyword>
<comment type="caution">
    <text evidence="4">The sequence shown here is derived from an EMBL/GenBank/DDBJ whole genome shotgun (WGS) entry which is preliminary data.</text>
</comment>
<dbReference type="InterPro" id="IPR032675">
    <property type="entry name" value="LRR_dom_sf"/>
</dbReference>
<protein>
    <submittedName>
        <fullName evidence="4">Uncharacterized protein</fullName>
    </submittedName>
</protein>
<keyword evidence="5" id="KW-1185">Reference proteome</keyword>
<evidence type="ECO:0000313" key="5">
    <source>
        <dbReference type="Proteomes" id="UP001329430"/>
    </source>
</evidence>
<dbReference type="PANTHER" id="PTHR24366">
    <property type="entry name" value="IG(IMMUNOGLOBULIN) AND LRR(LEUCINE RICH REPEAT) DOMAINS"/>
    <property type="match status" value="1"/>
</dbReference>
<dbReference type="EMBL" id="JAVRBK010000007">
    <property type="protein sequence ID" value="KAK5641107.1"/>
    <property type="molecule type" value="Genomic_DNA"/>
</dbReference>
<dbReference type="PANTHER" id="PTHR24366:SF96">
    <property type="entry name" value="LEUCINE RICH REPEAT CONTAINING 53"/>
    <property type="match status" value="1"/>
</dbReference>
<dbReference type="Proteomes" id="UP001329430">
    <property type="component" value="Chromosome 7"/>
</dbReference>
<dbReference type="InterPro" id="IPR003591">
    <property type="entry name" value="Leu-rich_rpt_typical-subtyp"/>
</dbReference>
<evidence type="ECO:0000256" key="1">
    <source>
        <dbReference type="ARBA" id="ARBA00022614"/>
    </source>
</evidence>
<proteinExistence type="predicted"/>
<evidence type="ECO:0000256" key="2">
    <source>
        <dbReference type="ARBA" id="ARBA00022737"/>
    </source>
</evidence>
<sequence>MYVSSLLCMCLFSIVVTSENCVPSFQNNIVEVGYRTAQIQQNLTGCINATTLGIGDKGSFDISVQNEVIPSLNKGAISDISANIKVSIIHNRIETIKEAAFLNLPGLVDLHLDFNHLTTIESYAFENLPSLESIYMRNNDIKTLSRNTFVNLRGLLVIYLDNNKLQQFTQEWFSSVPKLKRLIINNNEITFLDFADFQHLRSLESISFHGNKLQKIHPKTFVGLFELTELDLSANQLTSFDVSFESLLKLQRLGLNHNKLTYVSLAAFKEVQYSLAQLYLASNPLQCSCVDELVFWAERFRIRLFWECANREVYCVLPISDETECVKRSIYDYNITAMQIFESGCLTMV</sequence>
<evidence type="ECO:0000256" key="3">
    <source>
        <dbReference type="SAM" id="SignalP"/>
    </source>
</evidence>
<dbReference type="SUPFAM" id="SSF52058">
    <property type="entry name" value="L domain-like"/>
    <property type="match status" value="1"/>
</dbReference>
<evidence type="ECO:0000313" key="4">
    <source>
        <dbReference type="EMBL" id="KAK5641107.1"/>
    </source>
</evidence>
<dbReference type="Pfam" id="PF13855">
    <property type="entry name" value="LRR_8"/>
    <property type="match status" value="2"/>
</dbReference>
<keyword evidence="3" id="KW-0732">Signal</keyword>
<reference evidence="4 5" key="1">
    <citation type="journal article" date="2024" name="Insects">
        <title>An Improved Chromosome-Level Genome Assembly of the Firefly Pyrocoelia pectoralis.</title>
        <authorList>
            <person name="Fu X."/>
            <person name="Meyer-Rochow V.B."/>
            <person name="Ballantyne L."/>
            <person name="Zhu X."/>
        </authorList>
    </citation>
    <scope>NUCLEOTIDE SEQUENCE [LARGE SCALE GENOMIC DNA]</scope>
    <source>
        <strain evidence="4">XCY_ONT2</strain>
    </source>
</reference>
<dbReference type="Gene3D" id="3.80.10.10">
    <property type="entry name" value="Ribonuclease Inhibitor"/>
    <property type="match status" value="1"/>
</dbReference>
<dbReference type="SMART" id="SM00369">
    <property type="entry name" value="LRR_TYP"/>
    <property type="match status" value="7"/>
</dbReference>
<gene>
    <name evidence="4" type="ORF">RI129_009654</name>
</gene>
<dbReference type="InterPro" id="IPR001611">
    <property type="entry name" value="Leu-rich_rpt"/>
</dbReference>
<feature type="signal peptide" evidence="3">
    <location>
        <begin position="1"/>
        <end position="18"/>
    </location>
</feature>
<keyword evidence="2" id="KW-0677">Repeat</keyword>
<organism evidence="4 5">
    <name type="scientific">Pyrocoelia pectoralis</name>
    <dbReference type="NCBI Taxonomy" id="417401"/>
    <lineage>
        <taxon>Eukaryota</taxon>
        <taxon>Metazoa</taxon>
        <taxon>Ecdysozoa</taxon>
        <taxon>Arthropoda</taxon>
        <taxon>Hexapoda</taxon>
        <taxon>Insecta</taxon>
        <taxon>Pterygota</taxon>
        <taxon>Neoptera</taxon>
        <taxon>Endopterygota</taxon>
        <taxon>Coleoptera</taxon>
        <taxon>Polyphaga</taxon>
        <taxon>Elateriformia</taxon>
        <taxon>Elateroidea</taxon>
        <taxon>Lampyridae</taxon>
        <taxon>Lampyrinae</taxon>
        <taxon>Pyrocoelia</taxon>
    </lineage>
</organism>
<feature type="chain" id="PRO_5042841583" evidence="3">
    <location>
        <begin position="19"/>
        <end position="349"/>
    </location>
</feature>
<accession>A0AAN7ZFZ9</accession>
<name>A0AAN7ZFZ9_9COLE</name>